<evidence type="ECO:0000259" key="1">
    <source>
        <dbReference type="Pfam" id="PF03756"/>
    </source>
</evidence>
<comment type="caution">
    <text evidence="2">The sequence shown here is derived from an EMBL/GenBank/DDBJ whole genome shotgun (WGS) entry which is preliminary data.</text>
</comment>
<evidence type="ECO:0000313" key="3">
    <source>
        <dbReference type="Proteomes" id="UP000255355"/>
    </source>
</evidence>
<organism evidence="2 3">
    <name type="scientific">Nocardia mexicana</name>
    <dbReference type="NCBI Taxonomy" id="279262"/>
    <lineage>
        <taxon>Bacteria</taxon>
        <taxon>Bacillati</taxon>
        <taxon>Actinomycetota</taxon>
        <taxon>Actinomycetes</taxon>
        <taxon>Mycobacteriales</taxon>
        <taxon>Nocardiaceae</taxon>
        <taxon>Nocardia</taxon>
    </lineage>
</organism>
<dbReference type="InterPro" id="IPR005509">
    <property type="entry name" value="AfsA_hotdog_dom"/>
</dbReference>
<name>A0A370GNF5_9NOCA</name>
<proteinExistence type="predicted"/>
<gene>
    <name evidence="2" type="ORF">DFR68_11324</name>
</gene>
<dbReference type="EMBL" id="QQAZ01000013">
    <property type="protein sequence ID" value="RDI45255.1"/>
    <property type="molecule type" value="Genomic_DNA"/>
</dbReference>
<dbReference type="Proteomes" id="UP000255355">
    <property type="component" value="Unassembled WGS sequence"/>
</dbReference>
<dbReference type="AlphaFoldDB" id="A0A370GNF5"/>
<feature type="domain" description="A-factor biosynthesis hotdog" evidence="1">
    <location>
        <begin position="26"/>
        <end position="163"/>
    </location>
</feature>
<protein>
    <submittedName>
        <fullName evidence="2">A-factor biosynthesis hotdog protein</fullName>
    </submittedName>
</protein>
<feature type="domain" description="A-factor biosynthesis hotdog" evidence="1">
    <location>
        <begin position="203"/>
        <end position="326"/>
    </location>
</feature>
<dbReference type="Pfam" id="PF03756">
    <property type="entry name" value="AfsA"/>
    <property type="match status" value="2"/>
</dbReference>
<sequence>MAVSEYIAPVTGQRPLSFRRTVDRSLVHRSSIAEVFAVDVAELDERRCVVGAQLPVAHRYYSDSTMRRPRYDPLLLLECSRQAAILSSHLLLGLPLESAMAVSAFKLDVSDPDAMLIGPNPGELAIETTLFGTPNRRGRIRKASAEQQLHLDGIHIGTHEINAMIVSGSENKTLRDFHRGTPPPSTADYVGARGGDRVPPHRVGRWDGRNVVLADLHRRGSGATATVAPDFGNRALFDHDYDHLPGMVLTEAARQLALIVLDDDTEQGLEGHAAVGIAAAFERYAELDQPLTAAAVVRDATGPGAVRLQVTFLQGDSTVAEVSLEFVALTGEL</sequence>
<dbReference type="STRING" id="1210089.GCA_001613165_03048"/>
<accession>A0A370GNF5</accession>
<reference evidence="2 3" key="1">
    <citation type="submission" date="2018-07" db="EMBL/GenBank/DDBJ databases">
        <title>Genomic Encyclopedia of Type Strains, Phase IV (KMG-IV): sequencing the most valuable type-strain genomes for metagenomic binning, comparative biology and taxonomic classification.</title>
        <authorList>
            <person name="Goeker M."/>
        </authorList>
    </citation>
    <scope>NUCLEOTIDE SEQUENCE [LARGE SCALE GENOMIC DNA]</scope>
    <source>
        <strain evidence="2 3">DSM 44952</strain>
    </source>
</reference>
<keyword evidence="3" id="KW-1185">Reference proteome</keyword>
<evidence type="ECO:0000313" key="2">
    <source>
        <dbReference type="EMBL" id="RDI45255.1"/>
    </source>
</evidence>